<dbReference type="SUPFAM" id="SSF53474">
    <property type="entry name" value="alpha/beta-Hydrolases"/>
    <property type="match status" value="1"/>
</dbReference>
<accession>A0ABV5DA49</accession>
<dbReference type="Gene3D" id="3.40.50.1820">
    <property type="entry name" value="alpha/beta hydrolase"/>
    <property type="match status" value="1"/>
</dbReference>
<evidence type="ECO:0008006" key="3">
    <source>
        <dbReference type="Google" id="ProtNLM"/>
    </source>
</evidence>
<sequence>MTRPDAPPNTPRTAQRRGRPALVAAALAAVLLGTLGNVSAAPARAAEPPAVADCPPALAEKATCWTGRDTGGAYYTMAVPKDWNGSLVVHAHGGPDLGDASDPARSTEDLGRWAVMVEEGYAWAGSAYRRGGYGARMAAEDTENVRRLFTQRFGRPERTYLHGQSWGGDVAAKAAETYGARRGAYDGVLLTNGVLGGGSRGYDYRVDLRVVYQYYCRNHPRPTEPQYPLWQGLRPGSTMTNAGLDARLRECTGYDSAPADRTALQQRNLDDILAVTGIPERTLESHLRFATFTFRDIVSSRLDGRNPWSNRGVRYSGSHDDKALNAGVERFSADPAARRDLSYDSDLTGRVDLPVLTLHAIDDPTAFVEHEAAYRATLDGAGRGRNLVQTFTKESEHSSLSDSEYAASIAALDAWARTGRKPAPHSIAASCATFDATYGDGCFYDPGFHPKPYASRVLPRPGGLHWPAMTAAQERAWSRIEGVGIAP</sequence>
<organism evidence="1 2">
    <name type="scientific">Streptomyces parvulus</name>
    <dbReference type="NCBI Taxonomy" id="146923"/>
    <lineage>
        <taxon>Bacteria</taxon>
        <taxon>Bacillati</taxon>
        <taxon>Actinomycetota</taxon>
        <taxon>Actinomycetes</taxon>
        <taxon>Kitasatosporales</taxon>
        <taxon>Streptomycetaceae</taxon>
        <taxon>Streptomyces</taxon>
    </lineage>
</organism>
<dbReference type="Proteomes" id="UP001585018">
    <property type="component" value="Unassembled WGS sequence"/>
</dbReference>
<dbReference type="RefSeq" id="WP_376718433.1">
    <property type="nucleotide sequence ID" value="NZ_JAYMRR010000003.1"/>
</dbReference>
<proteinExistence type="predicted"/>
<evidence type="ECO:0000313" key="2">
    <source>
        <dbReference type="Proteomes" id="UP001585018"/>
    </source>
</evidence>
<keyword evidence="2" id="KW-1185">Reference proteome</keyword>
<name>A0ABV5DA49_9ACTN</name>
<reference evidence="1 2" key="1">
    <citation type="submission" date="2024-01" db="EMBL/GenBank/DDBJ databases">
        <title>Genome mining of biosynthetic gene clusters to explore secondary metabolites of Streptomyces sp.</title>
        <authorList>
            <person name="Baig A."/>
            <person name="Ajitkumar Shintre N."/>
            <person name="Kumar H."/>
            <person name="Anbarasu A."/>
            <person name="Ramaiah S."/>
        </authorList>
    </citation>
    <scope>NUCLEOTIDE SEQUENCE [LARGE SCALE GENOMIC DNA]</scope>
    <source>
        <strain evidence="1 2">A03</strain>
    </source>
</reference>
<evidence type="ECO:0000313" key="1">
    <source>
        <dbReference type="EMBL" id="MFB8748612.1"/>
    </source>
</evidence>
<protein>
    <recommendedName>
        <fullName evidence="3">Alpha/beta hydrolase</fullName>
    </recommendedName>
</protein>
<comment type="caution">
    <text evidence="1">The sequence shown here is derived from an EMBL/GenBank/DDBJ whole genome shotgun (WGS) entry which is preliminary data.</text>
</comment>
<dbReference type="EMBL" id="JAYMRR010000003">
    <property type="protein sequence ID" value="MFB8748612.1"/>
    <property type="molecule type" value="Genomic_DNA"/>
</dbReference>
<dbReference type="InterPro" id="IPR029058">
    <property type="entry name" value="AB_hydrolase_fold"/>
</dbReference>
<gene>
    <name evidence="1" type="ORF">VSS30_07315</name>
</gene>